<protein>
    <submittedName>
        <fullName evidence="1">Uncharacterized protein</fullName>
    </submittedName>
</protein>
<organism evidence="1 2">
    <name type="scientific">Microbacterium profundi</name>
    <dbReference type="NCBI Taxonomy" id="450380"/>
    <lineage>
        <taxon>Bacteria</taxon>
        <taxon>Bacillati</taxon>
        <taxon>Actinomycetota</taxon>
        <taxon>Actinomycetes</taxon>
        <taxon>Micrococcales</taxon>
        <taxon>Microbacteriaceae</taxon>
        <taxon>Microbacterium</taxon>
    </lineage>
</organism>
<dbReference type="EMBL" id="JBFBMH010000027">
    <property type="protein sequence ID" value="MEW1976301.1"/>
    <property type="molecule type" value="Genomic_DNA"/>
</dbReference>
<keyword evidence="2" id="KW-1185">Reference proteome</keyword>
<comment type="caution">
    <text evidence="1">The sequence shown here is derived from an EMBL/GenBank/DDBJ whole genome shotgun (WGS) entry which is preliminary data.</text>
</comment>
<name>A0ABV3LKI8_9MICO</name>
<evidence type="ECO:0000313" key="1">
    <source>
        <dbReference type="EMBL" id="MEW1976301.1"/>
    </source>
</evidence>
<reference evidence="1 2" key="1">
    <citation type="submission" date="2024-06" db="EMBL/GenBank/DDBJ databases">
        <title>The Natural Products Discovery Center: Release of the First 8490 Sequenced Strains for Exploring Actinobacteria Biosynthetic Diversity.</title>
        <authorList>
            <person name="Kalkreuter E."/>
            <person name="Kautsar S.A."/>
            <person name="Yang D."/>
            <person name="Bader C.D."/>
            <person name="Teijaro C.N."/>
            <person name="Fluegel L."/>
            <person name="Davis C.M."/>
            <person name="Simpson J.R."/>
            <person name="Lauterbach L."/>
            <person name="Steele A.D."/>
            <person name="Gui C."/>
            <person name="Meng S."/>
            <person name="Li G."/>
            <person name="Viehrig K."/>
            <person name="Ye F."/>
            <person name="Su P."/>
            <person name="Kiefer A.F."/>
            <person name="Nichols A."/>
            <person name="Cepeda A.J."/>
            <person name="Yan W."/>
            <person name="Fan B."/>
            <person name="Jiang Y."/>
            <person name="Adhikari A."/>
            <person name="Zheng C.-J."/>
            <person name="Schuster L."/>
            <person name="Cowan T.M."/>
            <person name="Smanski M.J."/>
            <person name="Chevrette M.G."/>
            <person name="De Carvalho L.P.S."/>
            <person name="Shen B."/>
        </authorList>
    </citation>
    <scope>NUCLEOTIDE SEQUENCE [LARGE SCALE GENOMIC DNA]</scope>
    <source>
        <strain evidence="1 2">NPDC077434</strain>
    </source>
</reference>
<proteinExistence type="predicted"/>
<accession>A0ABV3LKI8</accession>
<gene>
    <name evidence="1" type="ORF">AB0301_14670</name>
</gene>
<dbReference type="RefSeq" id="WP_366233294.1">
    <property type="nucleotide sequence ID" value="NZ_JBFBMH010000027.1"/>
</dbReference>
<evidence type="ECO:0000313" key="2">
    <source>
        <dbReference type="Proteomes" id="UP001553715"/>
    </source>
</evidence>
<dbReference type="Proteomes" id="UP001553715">
    <property type="component" value="Unassembled WGS sequence"/>
</dbReference>
<sequence length="52" mass="5724">MLLQKDASVAQPVAICAFEEFRQFAATCPLSTHAQQLDPLLLTETYICPLEG</sequence>